<dbReference type="KEGG" id="ruf:TH63_15965"/>
<dbReference type="RefSeq" id="WP_048921823.1">
    <property type="nucleotide sequence ID" value="NZ_CP010777.1"/>
</dbReference>
<keyword evidence="2" id="KW-1185">Reference proteome</keyword>
<name>A0A0H4VSM9_9BACT</name>
<dbReference type="AlphaFoldDB" id="A0A0H4VSM9"/>
<sequence>MKLLKRILLSFLLLLVVISAGGYVYFKNKFEVGPSQLRLVSQPLTVPFLWKSNGAEPHAFQLIPVTLHGCPKTFYLQFDTGSPYTIFYQAKLETIEKKYGPATVPQVANGQVLQNFSFQVGSLPLTASALPVKAIGDGAIDWADTTSIEVIGTLGTDFIQDKVLVLDYKKSLFSVYDQFPPNLARGIQLLDFQFNSRRILLPGQINGKETALMFDSGSSAYELLTDKSTWLEMQSPHSPVDTAYVNSWGKTITAFTTTTTAEARFGQVRLPLRKATYLEGMSLVNQLLTAFSGLGGMTGNKLFLGHTLVLDTRHQKFAVLP</sequence>
<dbReference type="Proteomes" id="UP000036458">
    <property type="component" value="Chromosome"/>
</dbReference>
<dbReference type="PATRIC" id="fig|1379910.4.peg.3482"/>
<dbReference type="EMBL" id="CP010777">
    <property type="protein sequence ID" value="AKQ46779.1"/>
    <property type="molecule type" value="Genomic_DNA"/>
</dbReference>
<accession>A0A0H4VSM9</accession>
<reference evidence="1 2" key="1">
    <citation type="submission" date="2015-01" db="EMBL/GenBank/DDBJ databases">
        <title>Rufibacter sp./DG31D/ whole genome sequencing.</title>
        <authorList>
            <person name="Kim M.K."/>
            <person name="Srinivasan S."/>
            <person name="Lee J.-J."/>
        </authorList>
    </citation>
    <scope>NUCLEOTIDE SEQUENCE [LARGE SCALE GENOMIC DNA]</scope>
    <source>
        <strain evidence="1 2">DG31D</strain>
    </source>
</reference>
<evidence type="ECO:0000313" key="1">
    <source>
        <dbReference type="EMBL" id="AKQ46779.1"/>
    </source>
</evidence>
<dbReference type="OrthoDB" id="7548156at2"/>
<gene>
    <name evidence="1" type="ORF">TH63_15965</name>
</gene>
<dbReference type="STRING" id="1379910.TH63_15965"/>
<proteinExistence type="predicted"/>
<evidence type="ECO:0008006" key="3">
    <source>
        <dbReference type="Google" id="ProtNLM"/>
    </source>
</evidence>
<protein>
    <recommendedName>
        <fullName evidence="3">Aspartyl protease</fullName>
    </recommendedName>
</protein>
<organism evidence="1 2">
    <name type="scientific">Rufibacter radiotolerans</name>
    <dbReference type="NCBI Taxonomy" id="1379910"/>
    <lineage>
        <taxon>Bacteria</taxon>
        <taxon>Pseudomonadati</taxon>
        <taxon>Bacteroidota</taxon>
        <taxon>Cytophagia</taxon>
        <taxon>Cytophagales</taxon>
        <taxon>Hymenobacteraceae</taxon>
        <taxon>Rufibacter</taxon>
    </lineage>
</organism>
<evidence type="ECO:0000313" key="2">
    <source>
        <dbReference type="Proteomes" id="UP000036458"/>
    </source>
</evidence>